<dbReference type="InterPro" id="IPR003593">
    <property type="entry name" value="AAA+_ATPase"/>
</dbReference>
<reference evidence="6" key="1">
    <citation type="submission" date="2018-05" db="EMBL/GenBank/DDBJ databases">
        <authorList>
            <person name="Lanie J.A."/>
            <person name="Ng W.-L."/>
            <person name="Kazmierczak K.M."/>
            <person name="Andrzejewski T.M."/>
            <person name="Davidsen T.M."/>
            <person name="Wayne K.J."/>
            <person name="Tettelin H."/>
            <person name="Glass J.I."/>
            <person name="Rusch D."/>
            <person name="Podicherti R."/>
            <person name="Tsui H.-C.T."/>
            <person name="Winkler M.E."/>
        </authorList>
    </citation>
    <scope>NUCLEOTIDE SEQUENCE</scope>
</reference>
<keyword evidence="3" id="KW-0547">Nucleotide-binding</keyword>
<gene>
    <name evidence="6" type="ORF">METZ01_LOCUS375099</name>
</gene>
<keyword evidence="2" id="KW-0813">Transport</keyword>
<protein>
    <recommendedName>
        <fullName evidence="5">ABC transporter domain-containing protein</fullName>
    </recommendedName>
</protein>
<keyword evidence="4" id="KW-0067">ATP-binding</keyword>
<dbReference type="InterPro" id="IPR027417">
    <property type="entry name" value="P-loop_NTPase"/>
</dbReference>
<dbReference type="AlphaFoldDB" id="A0A382TKE5"/>
<evidence type="ECO:0000259" key="5">
    <source>
        <dbReference type="PROSITE" id="PS50893"/>
    </source>
</evidence>
<dbReference type="PROSITE" id="PS00211">
    <property type="entry name" value="ABC_TRANSPORTER_1"/>
    <property type="match status" value="1"/>
</dbReference>
<dbReference type="InterPro" id="IPR003439">
    <property type="entry name" value="ABC_transporter-like_ATP-bd"/>
</dbReference>
<dbReference type="GO" id="GO:0005524">
    <property type="term" value="F:ATP binding"/>
    <property type="evidence" value="ECO:0007669"/>
    <property type="project" value="UniProtKB-KW"/>
</dbReference>
<sequence length="263" mass="29109">RQGEVVAIVGASGSGKSTLLNLIAGYDIPSAGKVEVAGNDLSKLTVKEVESYRRSEIGFIWQQAVRNLFPYLTARENVELPMLLSGVSAKQRKQHALYLLELVGLSHRLSHTPKKLSGGEQQRVAIAVALANQPKLLLADEPTGELDRKTANTVLDLLNKLNTELKTTLVIVTHDPEIMHQVPRVITIRDGKASSEIVNLNLVEKSFAPSPDKENTYVNYTLLDKAGRMQIPREYVHQFKIAQRVTLSVVDDHLVILPDSQKH</sequence>
<dbReference type="GO" id="GO:0016887">
    <property type="term" value="F:ATP hydrolysis activity"/>
    <property type="evidence" value="ECO:0007669"/>
    <property type="project" value="InterPro"/>
</dbReference>
<comment type="similarity">
    <text evidence="1">Belongs to the ABC transporter superfamily.</text>
</comment>
<dbReference type="EMBL" id="UINC01137106">
    <property type="protein sequence ID" value="SVD22245.1"/>
    <property type="molecule type" value="Genomic_DNA"/>
</dbReference>
<evidence type="ECO:0000256" key="2">
    <source>
        <dbReference type="ARBA" id="ARBA00022448"/>
    </source>
</evidence>
<evidence type="ECO:0000313" key="6">
    <source>
        <dbReference type="EMBL" id="SVD22245.1"/>
    </source>
</evidence>
<evidence type="ECO:0000256" key="4">
    <source>
        <dbReference type="ARBA" id="ARBA00022840"/>
    </source>
</evidence>
<dbReference type="InterPro" id="IPR017911">
    <property type="entry name" value="MacB-like_ATP-bd"/>
</dbReference>
<feature type="domain" description="ABC transporter" evidence="5">
    <location>
        <begin position="1"/>
        <end position="215"/>
    </location>
</feature>
<evidence type="ECO:0000256" key="1">
    <source>
        <dbReference type="ARBA" id="ARBA00005417"/>
    </source>
</evidence>
<dbReference type="PANTHER" id="PTHR42798">
    <property type="entry name" value="LIPOPROTEIN-RELEASING SYSTEM ATP-BINDING PROTEIN LOLD"/>
    <property type="match status" value="1"/>
</dbReference>
<dbReference type="CDD" id="cd03255">
    <property type="entry name" value="ABC_MJ0796_LolCDE_FtsE"/>
    <property type="match status" value="1"/>
</dbReference>
<name>A0A382TKE5_9ZZZZ</name>
<feature type="non-terminal residue" evidence="6">
    <location>
        <position position="1"/>
    </location>
</feature>
<dbReference type="SMART" id="SM00382">
    <property type="entry name" value="AAA"/>
    <property type="match status" value="1"/>
</dbReference>
<dbReference type="PANTHER" id="PTHR42798:SF2">
    <property type="entry name" value="ABC TRANSPORTER ATP-BINDING PROTEIN MG467-RELATED"/>
    <property type="match status" value="1"/>
</dbReference>
<organism evidence="6">
    <name type="scientific">marine metagenome</name>
    <dbReference type="NCBI Taxonomy" id="408172"/>
    <lineage>
        <taxon>unclassified sequences</taxon>
        <taxon>metagenomes</taxon>
        <taxon>ecological metagenomes</taxon>
    </lineage>
</organism>
<dbReference type="SUPFAM" id="SSF52540">
    <property type="entry name" value="P-loop containing nucleoside triphosphate hydrolases"/>
    <property type="match status" value="1"/>
</dbReference>
<dbReference type="PROSITE" id="PS50893">
    <property type="entry name" value="ABC_TRANSPORTER_2"/>
    <property type="match status" value="1"/>
</dbReference>
<proteinExistence type="inferred from homology"/>
<dbReference type="InterPro" id="IPR017871">
    <property type="entry name" value="ABC_transporter-like_CS"/>
</dbReference>
<dbReference type="Gene3D" id="3.40.50.300">
    <property type="entry name" value="P-loop containing nucleotide triphosphate hydrolases"/>
    <property type="match status" value="1"/>
</dbReference>
<evidence type="ECO:0000256" key="3">
    <source>
        <dbReference type="ARBA" id="ARBA00022741"/>
    </source>
</evidence>
<accession>A0A382TKE5</accession>
<dbReference type="Pfam" id="PF00005">
    <property type="entry name" value="ABC_tran"/>
    <property type="match status" value="1"/>
</dbReference>